<organism evidence="2 3">
    <name type="scientific">Cyphomyrmex costatus</name>
    <dbReference type="NCBI Taxonomy" id="456900"/>
    <lineage>
        <taxon>Eukaryota</taxon>
        <taxon>Metazoa</taxon>
        <taxon>Ecdysozoa</taxon>
        <taxon>Arthropoda</taxon>
        <taxon>Hexapoda</taxon>
        <taxon>Insecta</taxon>
        <taxon>Pterygota</taxon>
        <taxon>Neoptera</taxon>
        <taxon>Endopterygota</taxon>
        <taxon>Hymenoptera</taxon>
        <taxon>Apocrita</taxon>
        <taxon>Aculeata</taxon>
        <taxon>Formicoidea</taxon>
        <taxon>Formicidae</taxon>
        <taxon>Myrmicinae</taxon>
        <taxon>Cyphomyrmex</taxon>
    </lineage>
</organism>
<evidence type="ECO:0000313" key="2">
    <source>
        <dbReference type="EMBL" id="KYN08666.1"/>
    </source>
</evidence>
<name>A0A195D716_9HYME</name>
<dbReference type="AlphaFoldDB" id="A0A195D716"/>
<evidence type="ECO:0000313" key="3">
    <source>
        <dbReference type="Proteomes" id="UP000078542"/>
    </source>
</evidence>
<accession>A0A195D716</accession>
<feature type="region of interest" description="Disordered" evidence="1">
    <location>
        <begin position="41"/>
        <end position="78"/>
    </location>
</feature>
<keyword evidence="3" id="KW-1185">Reference proteome</keyword>
<proteinExistence type="predicted"/>
<gene>
    <name evidence="2" type="ORF">ALC62_00337</name>
</gene>
<evidence type="ECO:0000256" key="1">
    <source>
        <dbReference type="SAM" id="MobiDB-lite"/>
    </source>
</evidence>
<protein>
    <submittedName>
        <fullName evidence="2">Uncharacterized protein</fullName>
    </submittedName>
</protein>
<reference evidence="2 3" key="1">
    <citation type="submission" date="2016-03" db="EMBL/GenBank/DDBJ databases">
        <title>Cyphomyrmex costatus WGS genome.</title>
        <authorList>
            <person name="Nygaard S."/>
            <person name="Hu H."/>
            <person name="Boomsma J."/>
            <person name="Zhang G."/>
        </authorList>
    </citation>
    <scope>NUCLEOTIDE SEQUENCE [LARGE SCALE GENOMIC DNA]</scope>
    <source>
        <strain evidence="2">MS0001</strain>
        <tissue evidence="2">Whole body</tissue>
    </source>
</reference>
<dbReference type="EMBL" id="KQ976750">
    <property type="protein sequence ID" value="KYN08666.1"/>
    <property type="molecule type" value="Genomic_DNA"/>
</dbReference>
<dbReference type="Proteomes" id="UP000078542">
    <property type="component" value="Unassembled WGS sequence"/>
</dbReference>
<sequence length="78" mass="8232">MVIRITSNNINLNNSAAGDLENTPLTTNNTISSLVNSQKITAPFLPSSNPSPRRARPIGVPTATGQPNRRPARSLAPA</sequence>